<proteinExistence type="predicted"/>
<accession>A0A817ZPC2</accession>
<organism evidence="2 3">
    <name type="scientific">Rotaria socialis</name>
    <dbReference type="NCBI Taxonomy" id="392032"/>
    <lineage>
        <taxon>Eukaryota</taxon>
        <taxon>Metazoa</taxon>
        <taxon>Spiralia</taxon>
        <taxon>Gnathifera</taxon>
        <taxon>Rotifera</taxon>
        <taxon>Eurotatoria</taxon>
        <taxon>Bdelloidea</taxon>
        <taxon>Philodinida</taxon>
        <taxon>Philodinidae</taxon>
        <taxon>Rotaria</taxon>
    </lineage>
</organism>
<dbReference type="Proteomes" id="UP000663872">
    <property type="component" value="Unassembled WGS sequence"/>
</dbReference>
<feature type="region of interest" description="Disordered" evidence="1">
    <location>
        <begin position="1"/>
        <end position="44"/>
    </location>
</feature>
<evidence type="ECO:0000313" key="2">
    <source>
        <dbReference type="EMBL" id="CAF3393938.1"/>
    </source>
</evidence>
<feature type="compositionally biased region" description="Polar residues" evidence="1">
    <location>
        <begin position="11"/>
        <end position="24"/>
    </location>
</feature>
<sequence length="124" mass="13683">MERDDGDGGSDNIQTPNTSRSNSINEDETRFSPPIAPINELETQSPEIADEQIKHMPETQLSIISSSSSNSDTDFVAINKSDFDSEVVSVFFVYCCLTASADCFHAQTCNKWETICFPTTVSFV</sequence>
<dbReference type="AlphaFoldDB" id="A0A817ZPC2"/>
<evidence type="ECO:0000313" key="3">
    <source>
        <dbReference type="Proteomes" id="UP000663872"/>
    </source>
</evidence>
<evidence type="ECO:0000256" key="1">
    <source>
        <dbReference type="SAM" id="MobiDB-lite"/>
    </source>
</evidence>
<comment type="caution">
    <text evidence="2">The sequence shown here is derived from an EMBL/GenBank/DDBJ whole genome shotgun (WGS) entry which is preliminary data.</text>
</comment>
<protein>
    <submittedName>
        <fullName evidence="2">Uncharacterized protein</fullName>
    </submittedName>
</protein>
<dbReference type="EMBL" id="CAJNYT010001081">
    <property type="protein sequence ID" value="CAF3393938.1"/>
    <property type="molecule type" value="Genomic_DNA"/>
</dbReference>
<name>A0A817ZPC2_9BILA</name>
<gene>
    <name evidence="2" type="ORF">GRG538_LOCUS9382</name>
</gene>
<reference evidence="2" key="1">
    <citation type="submission" date="2021-02" db="EMBL/GenBank/DDBJ databases">
        <authorList>
            <person name="Nowell W R."/>
        </authorList>
    </citation>
    <scope>NUCLEOTIDE SEQUENCE</scope>
</reference>